<dbReference type="InterPro" id="IPR051922">
    <property type="entry name" value="Bact_Sporulation_Assoc"/>
</dbReference>
<evidence type="ECO:0000259" key="2">
    <source>
        <dbReference type="Pfam" id="PF08486"/>
    </source>
</evidence>
<evidence type="ECO:0000256" key="1">
    <source>
        <dbReference type="SAM" id="SignalP"/>
    </source>
</evidence>
<feature type="signal peptide" evidence="1">
    <location>
        <begin position="1"/>
        <end position="25"/>
    </location>
</feature>
<reference evidence="3" key="1">
    <citation type="submission" date="2019-04" db="EMBL/GenBank/DDBJ databases">
        <title>Evolution of Biomass-Degrading Anaerobic Consortia Revealed by Metagenomics.</title>
        <authorList>
            <person name="Peng X."/>
        </authorList>
    </citation>
    <scope>NUCLEOTIDE SEQUENCE</scope>
    <source>
        <strain evidence="3">SIG240</strain>
    </source>
</reference>
<organism evidence="3 4">
    <name type="scientific">Selenomonas ruminantium</name>
    <dbReference type="NCBI Taxonomy" id="971"/>
    <lineage>
        <taxon>Bacteria</taxon>
        <taxon>Bacillati</taxon>
        <taxon>Bacillota</taxon>
        <taxon>Negativicutes</taxon>
        <taxon>Selenomonadales</taxon>
        <taxon>Selenomonadaceae</taxon>
        <taxon>Selenomonas</taxon>
    </lineage>
</organism>
<keyword evidence="1" id="KW-0732">Signal</keyword>
<sequence length="391" mass="43390">MMKKHFIVLCSLFCLLLSPAAFVEAAWQPELLVSLGTAGTTLRLSGNLPVVLKRLDNKKVVWHGKAKEFATLTFTDKGWELNGRKLKKADAAALELTVEDERNLSKLISTYDNKSYRGALRLLPHKGSLQLINRITAEEYLQGVVPEEMPAEWNPEAVKAQAVAARTYALRQRKRHAKEGFDVCATTHCQQYGGVSVERAAANQAVKATSGEVLESHGALVDALFHTDSGGMTENSEDVWGSRIDCLRAAKEVQTETYPWEKNITVQKFSELLAKRGKNIGTLKKIELSPIKIGKASKDRTVSGRVKQVTFVGKNGKASITGNDLRSMLGLKSTLFGMTMNRNVLFIKGYGWGHGLGMSQHGAKAYADSEHYDYKQILQHYYRGAELKKLY</sequence>
<dbReference type="GO" id="GO:0030435">
    <property type="term" value="P:sporulation resulting in formation of a cellular spore"/>
    <property type="evidence" value="ECO:0007669"/>
    <property type="project" value="InterPro"/>
</dbReference>
<gene>
    <name evidence="3" type="ORF">E7201_06295</name>
</gene>
<dbReference type="InterPro" id="IPR013693">
    <property type="entry name" value="SpoIID/LytB_N"/>
</dbReference>
<dbReference type="Pfam" id="PF08486">
    <property type="entry name" value="SpoIID"/>
    <property type="match status" value="1"/>
</dbReference>
<feature type="domain" description="Sporulation stage II protein D amidase enhancer LytB N-terminal" evidence="2">
    <location>
        <begin position="126"/>
        <end position="214"/>
    </location>
</feature>
<evidence type="ECO:0000313" key="3">
    <source>
        <dbReference type="EMBL" id="MBE6092761.1"/>
    </source>
</evidence>
<name>A0A927WQQ5_SELRU</name>
<dbReference type="NCBIfam" id="TIGR02669">
    <property type="entry name" value="SpoIID_LytB"/>
    <property type="match status" value="1"/>
</dbReference>
<dbReference type="EMBL" id="SVBY01000036">
    <property type="protein sequence ID" value="MBE6092761.1"/>
    <property type="molecule type" value="Genomic_DNA"/>
</dbReference>
<dbReference type="Proteomes" id="UP000761380">
    <property type="component" value="Unassembled WGS sequence"/>
</dbReference>
<proteinExistence type="predicted"/>
<dbReference type="InterPro" id="IPR013486">
    <property type="entry name" value="SpoIID/LytB"/>
</dbReference>
<dbReference type="PANTHER" id="PTHR30032">
    <property type="entry name" value="N-ACETYLMURAMOYL-L-ALANINE AMIDASE-RELATED"/>
    <property type="match status" value="1"/>
</dbReference>
<dbReference type="PANTHER" id="PTHR30032:SF4">
    <property type="entry name" value="AMIDASE ENHANCER"/>
    <property type="match status" value="1"/>
</dbReference>
<protein>
    <submittedName>
        <fullName evidence="3">SpoIID/LytB domain-containing protein</fullName>
    </submittedName>
</protein>
<comment type="caution">
    <text evidence="3">The sequence shown here is derived from an EMBL/GenBank/DDBJ whole genome shotgun (WGS) entry which is preliminary data.</text>
</comment>
<dbReference type="AlphaFoldDB" id="A0A927WQQ5"/>
<feature type="chain" id="PRO_5037311512" evidence="1">
    <location>
        <begin position="26"/>
        <end position="391"/>
    </location>
</feature>
<evidence type="ECO:0000313" key="4">
    <source>
        <dbReference type="Proteomes" id="UP000761380"/>
    </source>
</evidence>
<accession>A0A927WQQ5</accession>
<dbReference type="GO" id="GO:0030288">
    <property type="term" value="C:outer membrane-bounded periplasmic space"/>
    <property type="evidence" value="ECO:0007669"/>
    <property type="project" value="TreeGrafter"/>
</dbReference>